<accession>A0A6B8RQ19</accession>
<dbReference type="AlphaFoldDB" id="A0A6B8RQ19"/>
<evidence type="ECO:0000313" key="3">
    <source>
        <dbReference type="Proteomes" id="UP000426246"/>
    </source>
</evidence>
<keyword evidence="3" id="KW-1185">Reference proteome</keyword>
<sequence length="105" mass="11999">MNKTTDLHKTNEAVEEAGKYICASGETKDFQKGEKFPNCPITNESTTWRHAEHVHKSGEKVTEQGHYEDIDGEHRDFNEGDTFPNCPKSDQPTTWKHTGKLKTEH</sequence>
<protein>
    <recommendedName>
        <fullName evidence="4">YjzC family protein</fullName>
    </recommendedName>
</protein>
<evidence type="ECO:0000256" key="1">
    <source>
        <dbReference type="SAM" id="MobiDB-lite"/>
    </source>
</evidence>
<name>A0A6B8RQ19_9BACL</name>
<dbReference type="Proteomes" id="UP000426246">
    <property type="component" value="Chromosome"/>
</dbReference>
<gene>
    <name evidence="2" type="ORF">EHS13_26030</name>
</gene>
<evidence type="ECO:0000313" key="2">
    <source>
        <dbReference type="EMBL" id="QGQ98099.1"/>
    </source>
</evidence>
<proteinExistence type="predicted"/>
<feature type="region of interest" description="Disordered" evidence="1">
    <location>
        <begin position="71"/>
        <end position="105"/>
    </location>
</feature>
<dbReference type="KEGG" id="ppsc:EHS13_26030"/>
<dbReference type="OrthoDB" id="2622097at2"/>
<reference evidence="3" key="1">
    <citation type="submission" date="2018-11" db="EMBL/GenBank/DDBJ databases">
        <title>Complete genome sequence of Paenibacillus sp. ML311-T8.</title>
        <authorList>
            <person name="Nam Y.-D."/>
            <person name="Kang J."/>
            <person name="Chung W.-H."/>
            <person name="Park Y.S."/>
        </authorList>
    </citation>
    <scope>NUCLEOTIDE SEQUENCE [LARGE SCALE GENOMIC DNA]</scope>
    <source>
        <strain evidence="3">ML311-T8</strain>
    </source>
</reference>
<evidence type="ECO:0008006" key="4">
    <source>
        <dbReference type="Google" id="ProtNLM"/>
    </source>
</evidence>
<dbReference type="RefSeq" id="WP_155703196.1">
    <property type="nucleotide sequence ID" value="NZ_CP034235.1"/>
</dbReference>
<organism evidence="2 3">
    <name type="scientific">Paenibacillus psychroresistens</name>
    <dbReference type="NCBI Taxonomy" id="1778678"/>
    <lineage>
        <taxon>Bacteria</taxon>
        <taxon>Bacillati</taxon>
        <taxon>Bacillota</taxon>
        <taxon>Bacilli</taxon>
        <taxon>Bacillales</taxon>
        <taxon>Paenibacillaceae</taxon>
        <taxon>Paenibacillus</taxon>
    </lineage>
</organism>
<dbReference type="EMBL" id="CP034235">
    <property type="protein sequence ID" value="QGQ98099.1"/>
    <property type="molecule type" value="Genomic_DNA"/>
</dbReference>